<feature type="transmembrane region" description="Helical" evidence="6">
    <location>
        <begin position="29"/>
        <end position="50"/>
    </location>
</feature>
<dbReference type="InterPro" id="IPR001425">
    <property type="entry name" value="Arc/bac/fun_rhodopsins"/>
</dbReference>
<comment type="similarity">
    <text evidence="2">Belongs to the archaeal/bacterial/fungal opsin family.</text>
</comment>
<reference evidence="7" key="1">
    <citation type="submission" date="2014-12" db="EMBL/GenBank/DDBJ databases">
        <title>Parallel Evolution in Life History Adaptation Evident in the Tissue-Specific Poeciliopsis prolifica transcriptome.</title>
        <authorList>
            <person name="Jue N.K."/>
            <person name="Foley R.J."/>
            <person name="Obergfell C."/>
            <person name="Reznick D.N."/>
            <person name="O'Neill R.J."/>
            <person name="O'Neill M.J."/>
        </authorList>
    </citation>
    <scope>NUCLEOTIDE SEQUENCE</scope>
</reference>
<feature type="non-terminal residue" evidence="7">
    <location>
        <position position="1"/>
    </location>
</feature>
<sequence length="117" mass="13101">HCVTLHNKKAASHLCEHILNAFGHHASEYVQFSAFVFSVACAMLILWVLVSQAKAASSLFSIVFLLTCLFAIIFVSWFSFPDAFHIWPPASRLIPPAGDSVVHVYLDIKETKTRQEI</sequence>
<dbReference type="EMBL" id="GBYX01475173">
    <property type="protein sequence ID" value="JAO06502.1"/>
    <property type="molecule type" value="Transcribed_RNA"/>
</dbReference>
<dbReference type="SUPFAM" id="SSF81321">
    <property type="entry name" value="Family A G protein-coupled receptor-like"/>
    <property type="match status" value="1"/>
</dbReference>
<evidence type="ECO:0000313" key="7">
    <source>
        <dbReference type="EMBL" id="JAO06502.1"/>
    </source>
</evidence>
<name>A0A0S7EMM4_9TELE</name>
<protein>
    <submittedName>
        <fullName evidence="7">PPUP7732</fullName>
    </submittedName>
</protein>
<evidence type="ECO:0000256" key="5">
    <source>
        <dbReference type="ARBA" id="ARBA00023136"/>
    </source>
</evidence>
<evidence type="ECO:0000256" key="4">
    <source>
        <dbReference type="ARBA" id="ARBA00022989"/>
    </source>
</evidence>
<keyword evidence="4 6" id="KW-1133">Transmembrane helix</keyword>
<keyword evidence="5 6" id="KW-0472">Membrane</keyword>
<feature type="transmembrane region" description="Helical" evidence="6">
    <location>
        <begin position="62"/>
        <end position="80"/>
    </location>
</feature>
<comment type="subcellular location">
    <subcellularLocation>
        <location evidence="1">Membrane</location>
        <topology evidence="1">Multi-pass membrane protein</topology>
    </subcellularLocation>
</comment>
<proteinExistence type="inferred from homology"/>
<dbReference type="Gene3D" id="1.20.1070.10">
    <property type="entry name" value="Rhodopsin 7-helix transmembrane proteins"/>
    <property type="match status" value="1"/>
</dbReference>
<dbReference type="AlphaFoldDB" id="A0A0S7EMM4"/>
<evidence type="ECO:0000256" key="2">
    <source>
        <dbReference type="ARBA" id="ARBA00008130"/>
    </source>
</evidence>
<organism evidence="7">
    <name type="scientific">Poeciliopsis prolifica</name>
    <name type="common">blackstripe livebearer</name>
    <dbReference type="NCBI Taxonomy" id="188132"/>
    <lineage>
        <taxon>Eukaryota</taxon>
        <taxon>Metazoa</taxon>
        <taxon>Chordata</taxon>
        <taxon>Craniata</taxon>
        <taxon>Vertebrata</taxon>
        <taxon>Euteleostomi</taxon>
        <taxon>Actinopterygii</taxon>
        <taxon>Neopterygii</taxon>
        <taxon>Teleostei</taxon>
        <taxon>Neoteleostei</taxon>
        <taxon>Acanthomorphata</taxon>
        <taxon>Ovalentaria</taxon>
        <taxon>Atherinomorphae</taxon>
        <taxon>Cyprinodontiformes</taxon>
        <taxon>Poeciliidae</taxon>
        <taxon>Poeciliinae</taxon>
        <taxon>Poeciliopsis</taxon>
    </lineage>
</organism>
<dbReference type="Pfam" id="PF01036">
    <property type="entry name" value="Bac_rhodopsin"/>
    <property type="match status" value="1"/>
</dbReference>
<accession>A0A0S7EMM4</accession>
<evidence type="ECO:0000256" key="1">
    <source>
        <dbReference type="ARBA" id="ARBA00004141"/>
    </source>
</evidence>
<keyword evidence="3 6" id="KW-0812">Transmembrane</keyword>
<evidence type="ECO:0000256" key="3">
    <source>
        <dbReference type="ARBA" id="ARBA00022692"/>
    </source>
</evidence>
<gene>
    <name evidence="7" type="primary">PPUP7732</name>
</gene>
<evidence type="ECO:0000256" key="6">
    <source>
        <dbReference type="SAM" id="Phobius"/>
    </source>
</evidence>
<dbReference type="GO" id="GO:0016020">
    <property type="term" value="C:membrane"/>
    <property type="evidence" value="ECO:0007669"/>
    <property type="project" value="UniProtKB-SubCell"/>
</dbReference>